<reference evidence="2 3" key="1">
    <citation type="submission" date="2023-09" db="EMBL/GenBank/DDBJ databases">
        <authorList>
            <person name="Rey-Velasco X."/>
        </authorList>
    </citation>
    <scope>NUCLEOTIDE SEQUENCE [LARGE SCALE GENOMIC DNA]</scope>
    <source>
        <strain evidence="2 3">F260</strain>
    </source>
</reference>
<dbReference type="PANTHER" id="PTHR38590:SF1">
    <property type="entry name" value="BLL0828 PROTEIN"/>
    <property type="match status" value="1"/>
</dbReference>
<keyword evidence="3" id="KW-1185">Reference proteome</keyword>
<keyword evidence="2" id="KW-0540">Nuclease</keyword>
<dbReference type="Gene3D" id="3.40.960.10">
    <property type="entry name" value="VSR Endonuclease"/>
    <property type="match status" value="1"/>
</dbReference>
<dbReference type="PANTHER" id="PTHR38590">
    <property type="entry name" value="BLL0828 PROTEIN"/>
    <property type="match status" value="1"/>
</dbReference>
<comment type="caution">
    <text evidence="2">The sequence shown here is derived from an EMBL/GenBank/DDBJ whole genome shotgun (WGS) entry which is preliminary data.</text>
</comment>
<evidence type="ECO:0000259" key="1">
    <source>
        <dbReference type="Pfam" id="PF04480"/>
    </source>
</evidence>
<dbReference type="SUPFAM" id="SSF52980">
    <property type="entry name" value="Restriction endonuclease-like"/>
    <property type="match status" value="1"/>
</dbReference>
<dbReference type="Pfam" id="PF04480">
    <property type="entry name" value="DUF559"/>
    <property type="match status" value="1"/>
</dbReference>
<dbReference type="InterPro" id="IPR011335">
    <property type="entry name" value="Restrct_endonuc-II-like"/>
</dbReference>
<keyword evidence="2" id="KW-0255">Endonuclease</keyword>
<protein>
    <submittedName>
        <fullName evidence="2">Endonuclease domain-containing protein</fullName>
    </submittedName>
</protein>
<accession>A0ABU3CM48</accession>
<proteinExistence type="predicted"/>
<dbReference type="InterPro" id="IPR007569">
    <property type="entry name" value="DUF559"/>
</dbReference>
<dbReference type="GO" id="GO:0004519">
    <property type="term" value="F:endonuclease activity"/>
    <property type="evidence" value="ECO:0007669"/>
    <property type="project" value="UniProtKB-KW"/>
</dbReference>
<dbReference type="EMBL" id="JAVRHO010000016">
    <property type="protein sequence ID" value="MDT0647422.1"/>
    <property type="molecule type" value="Genomic_DNA"/>
</dbReference>
<name>A0ABU3CM48_9FLAO</name>
<dbReference type="Proteomes" id="UP001245285">
    <property type="component" value="Unassembled WGS sequence"/>
</dbReference>
<keyword evidence="2" id="KW-0378">Hydrolase</keyword>
<gene>
    <name evidence="2" type="ORF">RM545_12040</name>
</gene>
<evidence type="ECO:0000313" key="2">
    <source>
        <dbReference type="EMBL" id="MDT0647422.1"/>
    </source>
</evidence>
<feature type="domain" description="DUF559" evidence="1">
    <location>
        <begin position="22"/>
        <end position="126"/>
    </location>
</feature>
<sequence>MKKDHSAYDRSMWKGAPRENFARAQQLRANMTADEKLLWERLKQNQLGYKFRRQHPVQKFIVDFYCHELGLVIEVDGGYHQNHEQEKLDAEREKLLEFQDLTIIRFTNKEVANDIEEVINTIKTKIEGLKS</sequence>
<dbReference type="InterPro" id="IPR047216">
    <property type="entry name" value="Endonuclease_DUF559_bact"/>
</dbReference>
<dbReference type="RefSeq" id="WP_311495529.1">
    <property type="nucleotide sequence ID" value="NZ_JAVRHO010000016.1"/>
</dbReference>
<organism evidence="2 3">
    <name type="scientific">Autumnicola lenta</name>
    <dbReference type="NCBI Taxonomy" id="3075593"/>
    <lineage>
        <taxon>Bacteria</taxon>
        <taxon>Pseudomonadati</taxon>
        <taxon>Bacteroidota</taxon>
        <taxon>Flavobacteriia</taxon>
        <taxon>Flavobacteriales</taxon>
        <taxon>Flavobacteriaceae</taxon>
        <taxon>Autumnicola</taxon>
    </lineage>
</organism>
<dbReference type="CDD" id="cd01038">
    <property type="entry name" value="Endonuclease_DUF559"/>
    <property type="match status" value="1"/>
</dbReference>
<evidence type="ECO:0000313" key="3">
    <source>
        <dbReference type="Proteomes" id="UP001245285"/>
    </source>
</evidence>